<sequence length="646" mass="71758">MARCRARGENERLEEGVEREVEIPNLEDNKSDRIFPIHDSIRFAIQYKVAPLEIHEENLIDVEEQLRFLSRSVQAAKISYLLPLLKDSFSSWIWNSLGILPGSIFPSVRCGLEMVILNAIAASEGSSLLNILNRETVAQEELSERSSTVQICALIDSNGTLKDVADIAAALVGEGFTAIKPKVARWPNPIEDAMKLERRLATRLTSVLMRIGNEPMKKQFYLEPVQDEEDIIKFCEDTGLHVALDETIENIQENSLKMLAKFTHSGVVAVVIKPSVVGGFENAALIARWAQQQGKMSVVSATFESGLGLSAYAQFSYYLELQKADICMAMNKEPSPSIAHGLGTYRWLKEDITAESLNIRRNPCSGFIEASVDDPGRLLGNFQVHNKVILRNFTGEEVHKYQLTVNSYGFSFFIDVHEIGSSNENNVLVFLHGFLGTGEDWITIMKAISGSARCIAVDLPGHGRSKMQNHGIREAAQERSLSIEVVADILQKLIQNITPGKVTLVGYSMGARIALHMALRCAFKFEGAVIVSGSPGLKDVSARMIRKAKDDSRACSLINHGLELFLDTWYAGALWNSFRDHPHFKQMVASRLQHDDAHTLAKVLSDSSIGRQLSMHIPFGNSFWHLKGSSCNFVTSTMELSINSTY</sequence>
<dbReference type="AlphaFoldDB" id="A0A7J7GIW9"/>
<keyword evidence="1" id="KW-0456">Lyase</keyword>
<dbReference type="InterPro" id="IPR000073">
    <property type="entry name" value="AB_hydrolase_1"/>
</dbReference>
<dbReference type="InterPro" id="IPR029058">
    <property type="entry name" value="AB_hydrolase_fold"/>
</dbReference>
<name>A0A7J7GIW9_CAMSI</name>
<dbReference type="Proteomes" id="UP000593564">
    <property type="component" value="Unassembled WGS sequence"/>
</dbReference>
<keyword evidence="4" id="KW-1185">Reference proteome</keyword>
<evidence type="ECO:0000313" key="3">
    <source>
        <dbReference type="EMBL" id="KAF5940175.1"/>
    </source>
</evidence>
<evidence type="ECO:0000313" key="4">
    <source>
        <dbReference type="Proteomes" id="UP000593564"/>
    </source>
</evidence>
<dbReference type="Gene3D" id="3.40.50.1820">
    <property type="entry name" value="alpha/beta hydrolase"/>
    <property type="match status" value="1"/>
</dbReference>
<feature type="domain" description="AB hydrolase-1" evidence="2">
    <location>
        <begin position="426"/>
        <end position="533"/>
    </location>
</feature>
<dbReference type="SUPFAM" id="SSF53474">
    <property type="entry name" value="alpha/beta-Hydrolases"/>
    <property type="match status" value="1"/>
</dbReference>
<dbReference type="GO" id="GO:0016829">
    <property type="term" value="F:lyase activity"/>
    <property type="evidence" value="ECO:0007669"/>
    <property type="project" value="UniProtKB-KW"/>
</dbReference>
<dbReference type="PANTHER" id="PTHR42916:SF1">
    <property type="entry name" value="PROTEIN PHYLLO, CHLOROPLASTIC"/>
    <property type="match status" value="1"/>
</dbReference>
<dbReference type="Pfam" id="PF00561">
    <property type="entry name" value="Abhydrolase_1"/>
    <property type="match status" value="1"/>
</dbReference>
<reference evidence="3 4" key="2">
    <citation type="submission" date="2020-07" db="EMBL/GenBank/DDBJ databases">
        <title>Genome assembly of wild tea tree DASZ reveals pedigree and selection history of tea varieties.</title>
        <authorList>
            <person name="Zhang W."/>
        </authorList>
    </citation>
    <scope>NUCLEOTIDE SEQUENCE [LARGE SCALE GENOMIC DNA]</scope>
    <source>
        <strain evidence="4">cv. G240</strain>
        <tissue evidence="3">Leaf</tissue>
    </source>
</reference>
<dbReference type="InterPro" id="IPR036849">
    <property type="entry name" value="Enolase-like_C_sf"/>
</dbReference>
<dbReference type="GO" id="GO:0016787">
    <property type="term" value="F:hydrolase activity"/>
    <property type="evidence" value="ECO:0007669"/>
    <property type="project" value="UniProtKB-ARBA"/>
</dbReference>
<gene>
    <name evidence="3" type="ORF">HYC85_021342</name>
</gene>
<protein>
    <recommendedName>
        <fullName evidence="2">AB hydrolase-1 domain-containing protein</fullName>
    </recommendedName>
</protein>
<evidence type="ECO:0000256" key="1">
    <source>
        <dbReference type="ARBA" id="ARBA00023239"/>
    </source>
</evidence>
<reference evidence="4" key="1">
    <citation type="journal article" date="2020" name="Nat. Commun.">
        <title>Genome assembly of wild tea tree DASZ reveals pedigree and selection history of tea varieties.</title>
        <authorList>
            <person name="Zhang W."/>
            <person name="Zhang Y."/>
            <person name="Qiu H."/>
            <person name="Guo Y."/>
            <person name="Wan H."/>
            <person name="Zhang X."/>
            <person name="Scossa F."/>
            <person name="Alseekh S."/>
            <person name="Zhang Q."/>
            <person name="Wang P."/>
            <person name="Xu L."/>
            <person name="Schmidt M.H."/>
            <person name="Jia X."/>
            <person name="Li D."/>
            <person name="Zhu A."/>
            <person name="Guo F."/>
            <person name="Chen W."/>
            <person name="Ni D."/>
            <person name="Usadel B."/>
            <person name="Fernie A.R."/>
            <person name="Wen W."/>
        </authorList>
    </citation>
    <scope>NUCLEOTIDE SEQUENCE [LARGE SCALE GENOMIC DNA]</scope>
    <source>
        <strain evidence="4">cv. G240</strain>
    </source>
</reference>
<dbReference type="EMBL" id="JACBKZ010000010">
    <property type="protein sequence ID" value="KAF5940175.1"/>
    <property type="molecule type" value="Genomic_DNA"/>
</dbReference>
<comment type="caution">
    <text evidence="3">The sequence shown here is derived from an EMBL/GenBank/DDBJ whole genome shotgun (WGS) entry which is preliminary data.</text>
</comment>
<dbReference type="Gene3D" id="3.20.20.120">
    <property type="entry name" value="Enolase-like C-terminal domain"/>
    <property type="match status" value="1"/>
</dbReference>
<dbReference type="PANTHER" id="PTHR42916">
    <property type="entry name" value="2-SUCCINYL-5-ENOLPYRUVYL-6-HYDROXY-3-CYCLOHEXENE-1-CARBOXYLATE SYNTHASE"/>
    <property type="match status" value="1"/>
</dbReference>
<dbReference type="SUPFAM" id="SSF51604">
    <property type="entry name" value="Enolase C-terminal domain-like"/>
    <property type="match status" value="1"/>
</dbReference>
<accession>A0A7J7GIW9</accession>
<evidence type="ECO:0000259" key="2">
    <source>
        <dbReference type="Pfam" id="PF00561"/>
    </source>
</evidence>
<proteinExistence type="predicted"/>
<organism evidence="3 4">
    <name type="scientific">Camellia sinensis</name>
    <name type="common">Tea plant</name>
    <name type="synonym">Thea sinensis</name>
    <dbReference type="NCBI Taxonomy" id="4442"/>
    <lineage>
        <taxon>Eukaryota</taxon>
        <taxon>Viridiplantae</taxon>
        <taxon>Streptophyta</taxon>
        <taxon>Embryophyta</taxon>
        <taxon>Tracheophyta</taxon>
        <taxon>Spermatophyta</taxon>
        <taxon>Magnoliopsida</taxon>
        <taxon>eudicotyledons</taxon>
        <taxon>Gunneridae</taxon>
        <taxon>Pentapetalae</taxon>
        <taxon>asterids</taxon>
        <taxon>Ericales</taxon>
        <taxon>Theaceae</taxon>
        <taxon>Camellia</taxon>
    </lineage>
</organism>